<accession>A0ABQ5MGI9</accession>
<name>A0ABQ5MGI9_9FLAO</name>
<comment type="caution">
    <text evidence="2">The sequence shown here is derived from an EMBL/GenBank/DDBJ whole genome shotgun (WGS) entry which is preliminary data.</text>
</comment>
<evidence type="ECO:0000313" key="2">
    <source>
        <dbReference type="EMBL" id="GLB48416.1"/>
    </source>
</evidence>
<keyword evidence="1" id="KW-0472">Membrane</keyword>
<keyword evidence="3" id="KW-1185">Reference proteome</keyword>
<proteinExistence type="predicted"/>
<organism evidence="2 3">
    <name type="scientific">Neptunitalea lumnitzerae</name>
    <dbReference type="NCBI Taxonomy" id="2965509"/>
    <lineage>
        <taxon>Bacteria</taxon>
        <taxon>Pseudomonadati</taxon>
        <taxon>Bacteroidota</taxon>
        <taxon>Flavobacteriia</taxon>
        <taxon>Flavobacteriales</taxon>
        <taxon>Flavobacteriaceae</taxon>
        <taxon>Neptunitalea</taxon>
    </lineage>
</organism>
<protein>
    <recommendedName>
        <fullName evidence="4">RDD domain-containing protein</fullName>
    </recommendedName>
</protein>
<reference evidence="2" key="1">
    <citation type="submission" date="2022-07" db="EMBL/GenBank/DDBJ databases">
        <title>Taxonomy of Novel Oxalotrophic and Methylotrophic Bacteria.</title>
        <authorList>
            <person name="Sahin N."/>
            <person name="Tani A."/>
        </authorList>
    </citation>
    <scope>NUCLEOTIDE SEQUENCE</scope>
    <source>
        <strain evidence="2">Y10</strain>
    </source>
</reference>
<sequence>MKISELYITKTVDRRVRNYDGSFYIEKQTFKVPYNPNVEVIYRRLFAKFIDMIVVFSLIFILKDLINVGRLFLLVFF</sequence>
<evidence type="ECO:0008006" key="4">
    <source>
        <dbReference type="Google" id="ProtNLM"/>
    </source>
</evidence>
<feature type="transmembrane region" description="Helical" evidence="1">
    <location>
        <begin position="53"/>
        <end position="76"/>
    </location>
</feature>
<dbReference type="EMBL" id="BRVO01000001">
    <property type="protein sequence ID" value="GLB48416.1"/>
    <property type="molecule type" value="Genomic_DNA"/>
</dbReference>
<evidence type="ECO:0000313" key="3">
    <source>
        <dbReference type="Proteomes" id="UP001143543"/>
    </source>
</evidence>
<keyword evidence="1" id="KW-1133">Transmembrane helix</keyword>
<gene>
    <name evidence="2" type="ORF">Y10_07840</name>
</gene>
<evidence type="ECO:0000256" key="1">
    <source>
        <dbReference type="SAM" id="Phobius"/>
    </source>
</evidence>
<keyword evidence="1" id="KW-0812">Transmembrane</keyword>
<dbReference type="Proteomes" id="UP001143543">
    <property type="component" value="Unassembled WGS sequence"/>
</dbReference>